<feature type="compositionally biased region" description="Basic and acidic residues" evidence="1">
    <location>
        <begin position="178"/>
        <end position="217"/>
    </location>
</feature>
<evidence type="ECO:0000313" key="4">
    <source>
        <dbReference type="Proteomes" id="UP000037046"/>
    </source>
</evidence>
<comment type="caution">
    <text evidence="3">The sequence shown here is derived from an EMBL/GenBank/DDBJ whole genome shotgun (WGS) entry which is preliminary data.</text>
</comment>
<feature type="chain" id="PRO_5005563416" description="DUF2846 domain-containing protein" evidence="2">
    <location>
        <begin position="26"/>
        <end position="217"/>
    </location>
</feature>
<proteinExistence type="predicted"/>
<reference evidence="4" key="1">
    <citation type="submission" date="2015-07" db="EMBL/GenBank/DDBJ databases">
        <title>Draft Genome Sequence of Roseovarius tolerans EL-164, a producer of N-Acylated Alanine Methyl Esters (NAMEs).</title>
        <authorList>
            <person name="Voget S."/>
            <person name="Bruns H."/>
            <person name="Wagner-Doebler I."/>
            <person name="Schulz S."/>
            <person name="Daniel R."/>
        </authorList>
    </citation>
    <scope>NUCLEOTIDE SEQUENCE [LARGE SCALE GENOMIC DNA]</scope>
    <source>
        <strain evidence="4">EL-164</strain>
    </source>
</reference>
<protein>
    <recommendedName>
        <fullName evidence="5">DUF2846 domain-containing protein</fullName>
    </recommendedName>
</protein>
<organism evidence="3 4">
    <name type="scientific">Roseovarius tolerans</name>
    <dbReference type="NCBI Taxonomy" id="74031"/>
    <lineage>
        <taxon>Bacteria</taxon>
        <taxon>Pseudomonadati</taxon>
        <taxon>Pseudomonadota</taxon>
        <taxon>Alphaproteobacteria</taxon>
        <taxon>Rhodobacterales</taxon>
        <taxon>Roseobacteraceae</taxon>
        <taxon>Roseovarius</taxon>
    </lineage>
</organism>
<dbReference type="EMBL" id="LGVV01000001">
    <property type="protein sequence ID" value="KNX43371.1"/>
    <property type="molecule type" value="Genomic_DNA"/>
</dbReference>
<dbReference type="AlphaFoldDB" id="A0A0L6D083"/>
<dbReference type="STRING" id="74031.SAMN04488077_11537"/>
<keyword evidence="4" id="KW-1185">Reference proteome</keyword>
<gene>
    <name evidence="3" type="ORF">ROTO_01600</name>
</gene>
<dbReference type="Proteomes" id="UP000037046">
    <property type="component" value="Unassembled WGS sequence"/>
</dbReference>
<keyword evidence="2" id="KW-0732">Signal</keyword>
<accession>A0A0L6D083</accession>
<evidence type="ECO:0000256" key="1">
    <source>
        <dbReference type="SAM" id="MobiDB-lite"/>
    </source>
</evidence>
<dbReference type="PATRIC" id="fig|74031.6.peg.163"/>
<dbReference type="RefSeq" id="WP_200901833.1">
    <property type="nucleotide sequence ID" value="NZ_CP118494.1"/>
</dbReference>
<evidence type="ECO:0008006" key="5">
    <source>
        <dbReference type="Google" id="ProtNLM"/>
    </source>
</evidence>
<name>A0A0L6D083_9RHOB</name>
<feature type="signal peptide" evidence="2">
    <location>
        <begin position="1"/>
        <end position="25"/>
    </location>
</feature>
<evidence type="ECO:0000313" key="3">
    <source>
        <dbReference type="EMBL" id="KNX43371.1"/>
    </source>
</evidence>
<feature type="region of interest" description="Disordered" evidence="1">
    <location>
        <begin position="169"/>
        <end position="217"/>
    </location>
</feature>
<sequence>MTQRLSIRPLALMVALLFGGVPVLAESGQTTTSAQPPAGLLWNRTGLPAVFPLQIKTPPGPDYHLTLIDTQTGEAALAAYIEGGAFFRVLVPPGTFHLRFATGTEWQGEDVLFGQGEATHRFELRRALTFETRGLGTKAGHIVTLTPGTSDEITRAARKDQFICQSFRPGFASPARSPLDRRADQGPRGKGDLIDGEPMFHEPLARPRHDVRSRYCG</sequence>
<evidence type="ECO:0000256" key="2">
    <source>
        <dbReference type="SAM" id="SignalP"/>
    </source>
</evidence>